<accession>S7TUV8</accession>
<evidence type="ECO:0000256" key="1">
    <source>
        <dbReference type="SAM" id="Phobius"/>
    </source>
</evidence>
<evidence type="ECO:0000313" key="3">
    <source>
        <dbReference type="Proteomes" id="UP000014977"/>
    </source>
</evidence>
<dbReference type="Proteomes" id="UP000014977">
    <property type="component" value="Unassembled WGS sequence"/>
</dbReference>
<dbReference type="EMBL" id="ATHJ01000080">
    <property type="protein sequence ID" value="EPR40796.1"/>
    <property type="molecule type" value="Genomic_DNA"/>
</dbReference>
<sequence length="73" mass="7780">MKIFTNLAIILIAAGIVAFGYQGIADTTREKVVDLGSLQMTAEETGMFPSPPMVGGIVFLCYIGLLTKGRNKS</sequence>
<keyword evidence="1" id="KW-0812">Transmembrane</keyword>
<gene>
    <name evidence="2" type="ORF">dsmv_2299</name>
</gene>
<proteinExistence type="predicted"/>
<keyword evidence="3" id="KW-1185">Reference proteome</keyword>
<evidence type="ECO:0000313" key="2">
    <source>
        <dbReference type="EMBL" id="EPR40796.1"/>
    </source>
</evidence>
<name>S7TUV8_DESML</name>
<organism evidence="2 3">
    <name type="scientific">Desulfococcus multivorans DSM 2059</name>
    <dbReference type="NCBI Taxonomy" id="1121405"/>
    <lineage>
        <taxon>Bacteria</taxon>
        <taxon>Pseudomonadati</taxon>
        <taxon>Thermodesulfobacteriota</taxon>
        <taxon>Desulfobacteria</taxon>
        <taxon>Desulfobacterales</taxon>
        <taxon>Desulfococcaceae</taxon>
        <taxon>Desulfococcus</taxon>
    </lineage>
</organism>
<feature type="transmembrane region" description="Helical" evidence="1">
    <location>
        <begin position="49"/>
        <end position="67"/>
    </location>
</feature>
<reference evidence="2 3" key="1">
    <citation type="journal article" date="2013" name="Genome Announc.">
        <title>Draft genome sequences for three mercury-methylating, sulfate-reducing bacteria.</title>
        <authorList>
            <person name="Brown S.D."/>
            <person name="Hurt R.A.Jr."/>
            <person name="Gilmour C.C."/>
            <person name="Elias D.A."/>
        </authorList>
    </citation>
    <scope>NUCLEOTIDE SEQUENCE [LARGE SCALE GENOMIC DNA]</scope>
    <source>
        <strain evidence="2 3">DSM 2059</strain>
    </source>
</reference>
<protein>
    <recommendedName>
        <fullName evidence="4">DUF3185 domain-containing protein</fullName>
    </recommendedName>
</protein>
<evidence type="ECO:0008006" key="4">
    <source>
        <dbReference type="Google" id="ProtNLM"/>
    </source>
</evidence>
<comment type="caution">
    <text evidence="2">The sequence shown here is derived from an EMBL/GenBank/DDBJ whole genome shotgun (WGS) entry which is preliminary data.</text>
</comment>
<dbReference type="OrthoDB" id="5405969at2"/>
<keyword evidence="1" id="KW-1133">Transmembrane helix</keyword>
<dbReference type="RefSeq" id="WP_020876730.1">
    <property type="nucleotide sequence ID" value="NZ_ATHJ01000080.1"/>
</dbReference>
<keyword evidence="1" id="KW-0472">Membrane</keyword>
<dbReference type="STRING" id="897.B2D07_00865"/>
<dbReference type="AlphaFoldDB" id="S7TUV8"/>